<gene>
    <name evidence="2" type="ORF">ACFO5R_00360</name>
</gene>
<evidence type="ECO:0000313" key="3">
    <source>
        <dbReference type="Proteomes" id="UP001595898"/>
    </source>
</evidence>
<keyword evidence="1" id="KW-0812">Transmembrane</keyword>
<keyword evidence="1" id="KW-1133">Transmembrane helix</keyword>
<dbReference type="RefSeq" id="WP_250142433.1">
    <property type="nucleotide sequence ID" value="NZ_JALIQP010000007.1"/>
</dbReference>
<keyword evidence="3" id="KW-1185">Reference proteome</keyword>
<proteinExistence type="predicted"/>
<evidence type="ECO:0000256" key="1">
    <source>
        <dbReference type="SAM" id="Phobius"/>
    </source>
</evidence>
<sequence length="696" mass="75926">MNANLKSALVIGSLVVLGAAVGAGVFVTTTSEFAVWFVIGGIPLIIVGGIALYVRGVVSRDGTSEQQYVRKQAQAVAQEFQRTVRDVNDLSDTYADWEFTADARLESIAGDFRAQGVEFDLGSGAFDLTKGVANADVQAFEELSAEVDRLDDDVETEFRTFANEELLRLADAIDRLEAVDLATPDAAIADPADDAGIPDCRDAVDARRAIAGEMIKTSIDTVHEMKRGGQRPDDAKRIEGDLDAAAEALDHHEYGAAVESVLEARDRLRDQFSGSFEAERDAVLTLVDAVEAAGVAAHIDAEYLDAVDVVESAVTGMDSALDLSEVSRRRADLRRTCIEIVAAMERDLADEAETLRRADLPAGYYTEPAIVNEDFVDELEQIEEFDRFTERWRDVAGSLANAVDTATTKVAVVDAYEDVAETIAAELEASGQVTDDDLPVRNAEEFLGLYYRQNESVELDPDVPVLRVGDVDTHDLTVEIAYERGGAERTATLSLSGAGYNESATVETRVAGTTTFTDVPTGSYELSGTPGDEVFAPIERSVRVDDKKTISVEFTEQSLRERVCSDTSADMADHLSELRPRLEELYNAEGYVSTTMDLPVRSSHTPCLLAVWAESDGYDATETSEGEIVVFEQDRLERELTNVVRYNLESGDRLPFDELERNFLTAPVPRSVIWDAVADLSGEHSVTTTDDAIEMK</sequence>
<name>A0ABD5PIY3_9EURY</name>
<dbReference type="AlphaFoldDB" id="A0ABD5PIY3"/>
<evidence type="ECO:0008006" key="4">
    <source>
        <dbReference type="Google" id="ProtNLM"/>
    </source>
</evidence>
<reference evidence="2 3" key="1">
    <citation type="journal article" date="2019" name="Int. J. Syst. Evol. Microbiol.">
        <title>The Global Catalogue of Microorganisms (GCM) 10K type strain sequencing project: providing services to taxonomists for standard genome sequencing and annotation.</title>
        <authorList>
            <consortium name="The Broad Institute Genomics Platform"/>
            <consortium name="The Broad Institute Genome Sequencing Center for Infectious Disease"/>
            <person name="Wu L."/>
            <person name="Ma J."/>
        </authorList>
    </citation>
    <scope>NUCLEOTIDE SEQUENCE [LARGE SCALE GENOMIC DNA]</scope>
    <source>
        <strain evidence="2 3">WLHS5</strain>
    </source>
</reference>
<accession>A0ABD5PIY3</accession>
<protein>
    <recommendedName>
        <fullName evidence="4">Coiled-coil protein</fullName>
    </recommendedName>
</protein>
<organism evidence="2 3">
    <name type="scientific">Halosolutus amylolyticus</name>
    <dbReference type="NCBI Taxonomy" id="2932267"/>
    <lineage>
        <taxon>Archaea</taxon>
        <taxon>Methanobacteriati</taxon>
        <taxon>Methanobacteriota</taxon>
        <taxon>Stenosarchaea group</taxon>
        <taxon>Halobacteria</taxon>
        <taxon>Halobacteriales</taxon>
        <taxon>Natrialbaceae</taxon>
        <taxon>Halosolutus</taxon>
    </lineage>
</organism>
<dbReference type="Proteomes" id="UP001595898">
    <property type="component" value="Unassembled WGS sequence"/>
</dbReference>
<comment type="caution">
    <text evidence="2">The sequence shown here is derived from an EMBL/GenBank/DDBJ whole genome shotgun (WGS) entry which is preliminary data.</text>
</comment>
<dbReference type="EMBL" id="JBHSFA010000001">
    <property type="protein sequence ID" value="MFC4540388.1"/>
    <property type="molecule type" value="Genomic_DNA"/>
</dbReference>
<feature type="transmembrane region" description="Helical" evidence="1">
    <location>
        <begin position="33"/>
        <end position="54"/>
    </location>
</feature>
<evidence type="ECO:0000313" key="2">
    <source>
        <dbReference type="EMBL" id="MFC4540388.1"/>
    </source>
</evidence>
<keyword evidence="1" id="KW-0472">Membrane</keyword>